<dbReference type="PROSITE" id="PS50884">
    <property type="entry name" value="ZF_DOF_2"/>
    <property type="match status" value="1"/>
</dbReference>
<evidence type="ECO:0000313" key="13">
    <source>
        <dbReference type="Proteomes" id="UP000249390"/>
    </source>
</evidence>
<keyword evidence="3 9" id="KW-0862">Zinc</keyword>
<evidence type="ECO:0000256" key="1">
    <source>
        <dbReference type="ARBA" id="ARBA00022723"/>
    </source>
</evidence>
<protein>
    <recommendedName>
        <fullName evidence="9">Dof zinc finger protein</fullName>
    </recommendedName>
</protein>
<dbReference type="GO" id="GO:0008270">
    <property type="term" value="F:zinc ion binding"/>
    <property type="evidence" value="ECO:0007669"/>
    <property type="project" value="UniProtKB-KW"/>
</dbReference>
<dbReference type="Proteomes" id="UP000249390">
    <property type="component" value="Unassembled WGS sequence"/>
</dbReference>
<keyword evidence="7 8" id="KW-0539">Nucleus</keyword>
<comment type="subcellular location">
    <subcellularLocation>
        <location evidence="8 9">Nucleus</location>
    </subcellularLocation>
</comment>
<evidence type="ECO:0000256" key="9">
    <source>
        <dbReference type="RuleBase" id="RU369094"/>
    </source>
</evidence>
<organism evidence="12 13">
    <name type="scientific">Cuscuta australis</name>
    <dbReference type="NCBI Taxonomy" id="267555"/>
    <lineage>
        <taxon>Eukaryota</taxon>
        <taxon>Viridiplantae</taxon>
        <taxon>Streptophyta</taxon>
        <taxon>Embryophyta</taxon>
        <taxon>Tracheophyta</taxon>
        <taxon>Spermatophyta</taxon>
        <taxon>Magnoliopsida</taxon>
        <taxon>eudicotyledons</taxon>
        <taxon>Gunneridae</taxon>
        <taxon>Pentapetalae</taxon>
        <taxon>asterids</taxon>
        <taxon>lamiids</taxon>
        <taxon>Solanales</taxon>
        <taxon>Convolvulaceae</taxon>
        <taxon>Cuscuteae</taxon>
        <taxon>Cuscuta</taxon>
        <taxon>Cuscuta subgen. Grammica</taxon>
        <taxon>Cuscuta sect. Cleistogrammica</taxon>
    </lineage>
</organism>
<keyword evidence="4 9" id="KW-0805">Transcription regulation</keyword>
<dbReference type="EMBL" id="NQVE01000190">
    <property type="protein sequence ID" value="RAL41128.1"/>
    <property type="molecule type" value="Genomic_DNA"/>
</dbReference>
<keyword evidence="1 9" id="KW-0479">Metal-binding</keyword>
<feature type="domain" description="Dof-type" evidence="11">
    <location>
        <begin position="33"/>
        <end position="87"/>
    </location>
</feature>
<keyword evidence="13" id="KW-1185">Reference proteome</keyword>
<reference evidence="12 13" key="1">
    <citation type="submission" date="2018-06" db="EMBL/GenBank/DDBJ databases">
        <title>The Genome of Cuscuta australis (Dodder) Provides Insight into the Evolution of Plant Parasitism.</title>
        <authorList>
            <person name="Liu H."/>
        </authorList>
    </citation>
    <scope>NUCLEOTIDE SEQUENCE [LARGE SCALE GENOMIC DNA]</scope>
    <source>
        <strain evidence="13">cv. Yunnan</strain>
        <tissue evidence="12">Vines</tissue>
    </source>
</reference>
<evidence type="ECO:0000256" key="2">
    <source>
        <dbReference type="ARBA" id="ARBA00022771"/>
    </source>
</evidence>
<dbReference type="GO" id="GO:0005634">
    <property type="term" value="C:nucleus"/>
    <property type="evidence" value="ECO:0007669"/>
    <property type="project" value="UniProtKB-SubCell"/>
</dbReference>
<evidence type="ECO:0000256" key="8">
    <source>
        <dbReference type="PROSITE-ProRule" id="PRU00071"/>
    </source>
</evidence>
<feature type="region of interest" description="Disordered" evidence="10">
    <location>
        <begin position="1"/>
        <end position="33"/>
    </location>
</feature>
<dbReference type="AlphaFoldDB" id="A0A328D9M0"/>
<feature type="region of interest" description="Disordered" evidence="10">
    <location>
        <begin position="77"/>
        <end position="133"/>
    </location>
</feature>
<dbReference type="PANTHER" id="PTHR31992">
    <property type="entry name" value="DOF ZINC FINGER PROTEIN DOF1.4-RELATED"/>
    <property type="match status" value="1"/>
</dbReference>
<dbReference type="PANTHER" id="PTHR31992:SF314">
    <property type="entry name" value="DOF ZINC FINGER PROTEIN DOF5.4"/>
    <property type="match status" value="1"/>
</dbReference>
<evidence type="ECO:0000256" key="4">
    <source>
        <dbReference type="ARBA" id="ARBA00023015"/>
    </source>
</evidence>
<evidence type="ECO:0000313" key="12">
    <source>
        <dbReference type="EMBL" id="RAL41128.1"/>
    </source>
</evidence>
<dbReference type="GO" id="GO:0003677">
    <property type="term" value="F:DNA binding"/>
    <property type="evidence" value="ECO:0007669"/>
    <property type="project" value="UniProtKB-UniRule"/>
</dbReference>
<evidence type="ECO:0000256" key="6">
    <source>
        <dbReference type="ARBA" id="ARBA00023163"/>
    </source>
</evidence>
<comment type="caution">
    <text evidence="12">The sequence shown here is derived from an EMBL/GenBank/DDBJ whole genome shotgun (WGS) entry which is preliminary data.</text>
</comment>
<evidence type="ECO:0000256" key="5">
    <source>
        <dbReference type="ARBA" id="ARBA00023125"/>
    </source>
</evidence>
<comment type="function">
    <text evidence="9">Transcription factor that binds specifically to a 5'-AA[AG]G-3' consensus core sequence.</text>
</comment>
<proteinExistence type="predicted"/>
<dbReference type="Pfam" id="PF02701">
    <property type="entry name" value="Zn_ribbon_Dof"/>
    <property type="match status" value="1"/>
</dbReference>
<evidence type="ECO:0000256" key="10">
    <source>
        <dbReference type="SAM" id="MobiDB-lite"/>
    </source>
</evidence>
<evidence type="ECO:0000259" key="11">
    <source>
        <dbReference type="PROSITE" id="PS50884"/>
    </source>
</evidence>
<keyword evidence="2 8" id="KW-0863">Zinc-finger</keyword>
<keyword evidence="5 8" id="KW-0238">DNA-binding</keyword>
<dbReference type="PROSITE" id="PS01361">
    <property type="entry name" value="ZF_DOF_1"/>
    <property type="match status" value="1"/>
</dbReference>
<evidence type="ECO:0000256" key="3">
    <source>
        <dbReference type="ARBA" id="ARBA00022833"/>
    </source>
</evidence>
<sequence length="279" mass="29816">MQDIHSIGGGGGRFFGGGERRLRPNQHHAPPSLKCPRCDSLNTKFCYFNNYNLSQPRHFCKSCRRYWTKGGVLRNVPVGGGCRKSKRSNKPKSSPSSAPERKPSSRSSSESSGLTGTAAAVADGNSNSNNAEVASTSATTALSAPTAPNYQNSGFFLIPASDPPPVDNSGNDQNFPDIGIFTNMMGFDDDVPPATFQYPLVADNNPGSKWAIPGPGKMVGPAGFLDRTDQIDFTSSQNRISDVGLATLDWNTGGGVGDPELFDFTGAVDQTYWSQTHWG</sequence>
<dbReference type="InterPro" id="IPR003851">
    <property type="entry name" value="Znf_Dof"/>
</dbReference>
<evidence type="ECO:0000256" key="7">
    <source>
        <dbReference type="ARBA" id="ARBA00023242"/>
    </source>
</evidence>
<keyword evidence="6 9" id="KW-0804">Transcription</keyword>
<dbReference type="InterPro" id="IPR045174">
    <property type="entry name" value="Dof"/>
</dbReference>
<dbReference type="GO" id="GO:0003700">
    <property type="term" value="F:DNA-binding transcription factor activity"/>
    <property type="evidence" value="ECO:0007669"/>
    <property type="project" value="UniProtKB-UniRule"/>
</dbReference>
<name>A0A328D9M0_9ASTE</name>
<accession>A0A328D9M0</accession>
<gene>
    <name evidence="12" type="ORF">DM860_017677</name>
</gene>
<feature type="compositionally biased region" description="Gly residues" evidence="10">
    <location>
        <begin position="7"/>
        <end position="17"/>
    </location>
</feature>